<evidence type="ECO:0000256" key="6">
    <source>
        <dbReference type="ARBA" id="ARBA00023015"/>
    </source>
</evidence>
<dbReference type="Proteomes" id="UP001151699">
    <property type="component" value="Chromosome X"/>
</dbReference>
<dbReference type="SMART" id="SM00980">
    <property type="entry name" value="THAP"/>
    <property type="match status" value="1"/>
</dbReference>
<dbReference type="InterPro" id="IPR038441">
    <property type="entry name" value="THAP_Znf_sf"/>
</dbReference>
<proteinExistence type="inferred from homology"/>
<dbReference type="AlphaFoldDB" id="A0A9Q0MY43"/>
<comment type="subcellular location">
    <subcellularLocation>
        <location evidence="1">Nucleus</location>
        <location evidence="1">Nucleoplasm</location>
    </subcellularLocation>
</comment>
<keyword evidence="6" id="KW-0805">Transcription regulation</keyword>
<dbReference type="PROSITE" id="PS50950">
    <property type="entry name" value="ZF_THAP"/>
    <property type="match status" value="1"/>
</dbReference>
<keyword evidence="3" id="KW-0479">Metal-binding</keyword>
<evidence type="ECO:0000256" key="11">
    <source>
        <dbReference type="ARBA" id="ARBA00023306"/>
    </source>
</evidence>
<dbReference type="PANTHER" id="PTHR46600">
    <property type="entry name" value="THAP DOMAIN-CONTAINING"/>
    <property type="match status" value="1"/>
</dbReference>
<evidence type="ECO:0000256" key="9">
    <source>
        <dbReference type="ARBA" id="ARBA00023163"/>
    </source>
</evidence>
<reference evidence="14" key="1">
    <citation type="submission" date="2022-07" db="EMBL/GenBank/DDBJ databases">
        <authorList>
            <person name="Trinca V."/>
            <person name="Uliana J.V.C."/>
            <person name="Torres T.T."/>
            <person name="Ward R.J."/>
            <person name="Monesi N."/>
        </authorList>
    </citation>
    <scope>NUCLEOTIDE SEQUENCE</scope>
    <source>
        <strain evidence="14">HSMRA1968</strain>
        <tissue evidence="14">Whole embryos</tissue>
    </source>
</reference>
<evidence type="ECO:0000256" key="12">
    <source>
        <dbReference type="PROSITE-ProRule" id="PRU00309"/>
    </source>
</evidence>
<evidence type="ECO:0000256" key="5">
    <source>
        <dbReference type="ARBA" id="ARBA00022833"/>
    </source>
</evidence>
<keyword evidence="10" id="KW-0539">Nucleus</keyword>
<keyword evidence="4 12" id="KW-0863">Zinc-finger</keyword>
<evidence type="ECO:0000256" key="2">
    <source>
        <dbReference type="ARBA" id="ARBA00006177"/>
    </source>
</evidence>
<evidence type="ECO:0000256" key="7">
    <source>
        <dbReference type="ARBA" id="ARBA00023054"/>
    </source>
</evidence>
<dbReference type="GO" id="GO:0008270">
    <property type="term" value="F:zinc ion binding"/>
    <property type="evidence" value="ECO:0007669"/>
    <property type="project" value="UniProtKB-KW"/>
</dbReference>
<organism evidence="14 15">
    <name type="scientific">Pseudolycoriella hygida</name>
    <dbReference type="NCBI Taxonomy" id="35572"/>
    <lineage>
        <taxon>Eukaryota</taxon>
        <taxon>Metazoa</taxon>
        <taxon>Ecdysozoa</taxon>
        <taxon>Arthropoda</taxon>
        <taxon>Hexapoda</taxon>
        <taxon>Insecta</taxon>
        <taxon>Pterygota</taxon>
        <taxon>Neoptera</taxon>
        <taxon>Endopterygota</taxon>
        <taxon>Diptera</taxon>
        <taxon>Nematocera</taxon>
        <taxon>Sciaroidea</taxon>
        <taxon>Sciaridae</taxon>
        <taxon>Pseudolycoriella</taxon>
    </lineage>
</organism>
<dbReference type="PANTHER" id="PTHR46600:SF1">
    <property type="entry name" value="THAP DOMAIN-CONTAINING PROTEIN 1"/>
    <property type="match status" value="1"/>
</dbReference>
<evidence type="ECO:0000259" key="13">
    <source>
        <dbReference type="PROSITE" id="PS50950"/>
    </source>
</evidence>
<evidence type="ECO:0000313" key="15">
    <source>
        <dbReference type="Proteomes" id="UP001151699"/>
    </source>
</evidence>
<dbReference type="Gene3D" id="6.20.210.20">
    <property type="entry name" value="THAP domain"/>
    <property type="match status" value="1"/>
</dbReference>
<evidence type="ECO:0000313" key="14">
    <source>
        <dbReference type="EMBL" id="KAJ6639424.1"/>
    </source>
</evidence>
<dbReference type="SMART" id="SM00692">
    <property type="entry name" value="DM3"/>
    <property type="match status" value="1"/>
</dbReference>
<keyword evidence="11" id="KW-0131">Cell cycle</keyword>
<comment type="similarity">
    <text evidence="2">Belongs to the THAP1 family.</text>
</comment>
<keyword evidence="5" id="KW-0862">Zinc</keyword>
<dbReference type="InterPro" id="IPR006612">
    <property type="entry name" value="THAP_Znf"/>
</dbReference>
<dbReference type="GO" id="GO:0043565">
    <property type="term" value="F:sequence-specific DNA binding"/>
    <property type="evidence" value="ECO:0007669"/>
    <property type="project" value="InterPro"/>
</dbReference>
<dbReference type="SUPFAM" id="SSF57716">
    <property type="entry name" value="Glucocorticoid receptor-like (DNA-binding domain)"/>
    <property type="match status" value="1"/>
</dbReference>
<comment type="caution">
    <text evidence="14">The sequence shown here is derived from an EMBL/GenBank/DDBJ whole genome shotgun (WGS) entry which is preliminary data.</text>
</comment>
<dbReference type="InterPro" id="IPR026516">
    <property type="entry name" value="THAP1/10"/>
</dbReference>
<evidence type="ECO:0000256" key="10">
    <source>
        <dbReference type="ARBA" id="ARBA00023242"/>
    </source>
</evidence>
<feature type="domain" description="THAP-type" evidence="13">
    <location>
        <begin position="3"/>
        <end position="76"/>
    </location>
</feature>
<accession>A0A9Q0MY43</accession>
<sequence length="241" mass="28204">MNILRKCAVQNCNYDRNVTYHRIPKDFATRNDWLNLLDLSTTTTSRVCSKHFHPSDFVVKGNGHKWLRKDAYPLQVMKTPEQFENEVEVENVPLQYAPKQVSVELNKIYDEHNYVKLTPKKLNKVGIVTHKYRGLAMGLRRSLQRVRKQMIKMNKEHKKTMQKFSNFSNLSSLLQELFMLLMKHHKCNSSPKEYSPEMRKFALSLHYYFSDQHSTIVFLILKPSPLGTVLSTASLDSQLNN</sequence>
<name>A0A9Q0MY43_9DIPT</name>
<keyword evidence="7" id="KW-0175">Coiled coil</keyword>
<protein>
    <recommendedName>
        <fullName evidence="13">THAP-type domain-containing protein</fullName>
    </recommendedName>
</protein>
<evidence type="ECO:0000256" key="1">
    <source>
        <dbReference type="ARBA" id="ARBA00004642"/>
    </source>
</evidence>
<keyword evidence="9" id="KW-0804">Transcription</keyword>
<evidence type="ECO:0000256" key="3">
    <source>
        <dbReference type="ARBA" id="ARBA00022723"/>
    </source>
</evidence>
<dbReference type="Pfam" id="PF05485">
    <property type="entry name" value="THAP"/>
    <property type="match status" value="1"/>
</dbReference>
<dbReference type="EMBL" id="WJQU01000003">
    <property type="protein sequence ID" value="KAJ6639424.1"/>
    <property type="molecule type" value="Genomic_DNA"/>
</dbReference>
<keyword evidence="8 12" id="KW-0238">DNA-binding</keyword>
<dbReference type="GO" id="GO:0005654">
    <property type="term" value="C:nucleoplasm"/>
    <property type="evidence" value="ECO:0007669"/>
    <property type="project" value="UniProtKB-SubCell"/>
</dbReference>
<keyword evidence="15" id="KW-1185">Reference proteome</keyword>
<evidence type="ECO:0000256" key="8">
    <source>
        <dbReference type="ARBA" id="ARBA00023125"/>
    </source>
</evidence>
<gene>
    <name evidence="14" type="ORF">Bhyg_12168</name>
</gene>
<evidence type="ECO:0000256" key="4">
    <source>
        <dbReference type="ARBA" id="ARBA00022771"/>
    </source>
</evidence>